<dbReference type="PANTHER" id="PTHR45766">
    <property type="entry name" value="DNA ANNEALING HELICASE AND ENDONUCLEASE ZRANB3 FAMILY MEMBER"/>
    <property type="match status" value="1"/>
</dbReference>
<keyword evidence="1" id="KW-0378">Hydrolase</keyword>
<dbReference type="STRING" id="2903.R1EJU8"/>
<feature type="compositionally biased region" description="Acidic residues" evidence="2">
    <location>
        <begin position="1145"/>
        <end position="1158"/>
    </location>
</feature>
<dbReference type="HOGENOM" id="CLU_257427_0_0_1"/>
<accession>A0A0D3JTT5</accession>
<evidence type="ECO:0000256" key="1">
    <source>
        <dbReference type="ARBA" id="ARBA00022801"/>
    </source>
</evidence>
<dbReference type="EnsemblProtists" id="EOD26920">
    <property type="protein sequence ID" value="EOD26920"/>
    <property type="gene ID" value="EMIHUDRAFT_236355"/>
</dbReference>
<dbReference type="GO" id="GO:0004386">
    <property type="term" value="F:helicase activity"/>
    <property type="evidence" value="ECO:0007669"/>
    <property type="project" value="UniProtKB-KW"/>
</dbReference>
<dbReference type="GO" id="GO:0016787">
    <property type="term" value="F:hydrolase activity"/>
    <property type="evidence" value="ECO:0007669"/>
    <property type="project" value="UniProtKB-KW"/>
</dbReference>
<dbReference type="InterPro" id="IPR049730">
    <property type="entry name" value="SNF2/RAD54-like_C"/>
</dbReference>
<proteinExistence type="predicted"/>
<dbReference type="KEGG" id="ehx:EMIHUDRAFT_236355"/>
<dbReference type="SUPFAM" id="SSF52540">
    <property type="entry name" value="P-loop containing nucleoside triphosphate hydrolases"/>
    <property type="match status" value="2"/>
</dbReference>
<feature type="domain" description="SNF2 N-terminal" evidence="3">
    <location>
        <begin position="263"/>
        <end position="384"/>
    </location>
</feature>
<dbReference type="Pfam" id="PF00176">
    <property type="entry name" value="SNF2-rel_dom"/>
    <property type="match status" value="1"/>
</dbReference>
<feature type="compositionally biased region" description="Low complexity" evidence="2">
    <location>
        <begin position="1096"/>
        <end position="1119"/>
    </location>
</feature>
<dbReference type="Proteomes" id="UP000013827">
    <property type="component" value="Unassembled WGS sequence"/>
</dbReference>
<dbReference type="CDD" id="cd18793">
    <property type="entry name" value="SF2_C_SNF"/>
    <property type="match status" value="1"/>
</dbReference>
<evidence type="ECO:0000313" key="4">
    <source>
        <dbReference type="EnsemblProtists" id="EOD26920"/>
    </source>
</evidence>
<dbReference type="GO" id="GO:0043596">
    <property type="term" value="C:nuclear replication fork"/>
    <property type="evidence" value="ECO:0007669"/>
    <property type="project" value="TreeGrafter"/>
</dbReference>
<evidence type="ECO:0000256" key="2">
    <source>
        <dbReference type="SAM" id="MobiDB-lite"/>
    </source>
</evidence>
<organism evidence="4 5">
    <name type="scientific">Emiliania huxleyi (strain CCMP1516)</name>
    <dbReference type="NCBI Taxonomy" id="280463"/>
    <lineage>
        <taxon>Eukaryota</taxon>
        <taxon>Haptista</taxon>
        <taxon>Haptophyta</taxon>
        <taxon>Prymnesiophyceae</taxon>
        <taxon>Isochrysidales</taxon>
        <taxon>Noelaerhabdaceae</taxon>
        <taxon>Emiliania</taxon>
    </lineage>
</organism>
<reference evidence="4" key="2">
    <citation type="submission" date="2024-10" db="UniProtKB">
        <authorList>
            <consortium name="EnsemblProtists"/>
        </authorList>
    </citation>
    <scope>IDENTIFICATION</scope>
</reference>
<dbReference type="GeneID" id="17272465"/>
<dbReference type="InterPro" id="IPR027417">
    <property type="entry name" value="P-loop_NTPase"/>
</dbReference>
<evidence type="ECO:0000259" key="3">
    <source>
        <dbReference type="Pfam" id="PF00176"/>
    </source>
</evidence>
<dbReference type="Gene3D" id="3.40.50.300">
    <property type="entry name" value="P-loop containing nucleotide triphosphate hydrolases"/>
    <property type="match status" value="2"/>
</dbReference>
<dbReference type="GO" id="GO:0006281">
    <property type="term" value="P:DNA repair"/>
    <property type="evidence" value="ECO:0007669"/>
    <property type="project" value="TreeGrafter"/>
</dbReference>
<dbReference type="AlphaFoldDB" id="A0A0D3JTT5"/>
<name>A0A0D3JTT5_EMIH1</name>
<dbReference type="PANTHER" id="PTHR45766:SF6">
    <property type="entry name" value="SWI_SNF-RELATED MATRIX-ASSOCIATED ACTIN-DEPENDENT REGULATOR OF CHROMATIN SUBFAMILY A-LIKE PROTEIN 1"/>
    <property type="match status" value="1"/>
</dbReference>
<evidence type="ECO:0000313" key="5">
    <source>
        <dbReference type="Proteomes" id="UP000013827"/>
    </source>
</evidence>
<dbReference type="InterPro" id="IPR000330">
    <property type="entry name" value="SNF2_N"/>
</dbReference>
<dbReference type="eggNOG" id="KOG1000">
    <property type="taxonomic scope" value="Eukaryota"/>
</dbReference>
<protein>
    <recommendedName>
        <fullName evidence="3">SNF2 N-terminal domain-containing protein</fullName>
    </recommendedName>
</protein>
<feature type="region of interest" description="Disordered" evidence="2">
    <location>
        <begin position="1074"/>
        <end position="1182"/>
    </location>
</feature>
<reference evidence="5" key="1">
    <citation type="journal article" date="2013" name="Nature">
        <title>Pan genome of the phytoplankton Emiliania underpins its global distribution.</title>
        <authorList>
            <person name="Read B.A."/>
            <person name="Kegel J."/>
            <person name="Klute M.J."/>
            <person name="Kuo A."/>
            <person name="Lefebvre S.C."/>
            <person name="Maumus F."/>
            <person name="Mayer C."/>
            <person name="Miller J."/>
            <person name="Monier A."/>
            <person name="Salamov A."/>
            <person name="Young J."/>
            <person name="Aguilar M."/>
            <person name="Claverie J.M."/>
            <person name="Frickenhaus S."/>
            <person name="Gonzalez K."/>
            <person name="Herman E.K."/>
            <person name="Lin Y.C."/>
            <person name="Napier J."/>
            <person name="Ogata H."/>
            <person name="Sarno A.F."/>
            <person name="Shmutz J."/>
            <person name="Schroeder D."/>
            <person name="de Vargas C."/>
            <person name="Verret F."/>
            <person name="von Dassow P."/>
            <person name="Valentin K."/>
            <person name="Van de Peer Y."/>
            <person name="Wheeler G."/>
            <person name="Dacks J.B."/>
            <person name="Delwiche C.F."/>
            <person name="Dyhrman S.T."/>
            <person name="Glockner G."/>
            <person name="John U."/>
            <person name="Richards T."/>
            <person name="Worden A.Z."/>
            <person name="Zhang X."/>
            <person name="Grigoriev I.V."/>
            <person name="Allen A.E."/>
            <person name="Bidle K."/>
            <person name="Borodovsky M."/>
            <person name="Bowler C."/>
            <person name="Brownlee C."/>
            <person name="Cock J.M."/>
            <person name="Elias M."/>
            <person name="Gladyshev V.N."/>
            <person name="Groth M."/>
            <person name="Guda C."/>
            <person name="Hadaegh A."/>
            <person name="Iglesias-Rodriguez M.D."/>
            <person name="Jenkins J."/>
            <person name="Jones B.M."/>
            <person name="Lawson T."/>
            <person name="Leese F."/>
            <person name="Lindquist E."/>
            <person name="Lobanov A."/>
            <person name="Lomsadze A."/>
            <person name="Malik S.B."/>
            <person name="Marsh M.E."/>
            <person name="Mackinder L."/>
            <person name="Mock T."/>
            <person name="Mueller-Roeber B."/>
            <person name="Pagarete A."/>
            <person name="Parker M."/>
            <person name="Probert I."/>
            <person name="Quesneville H."/>
            <person name="Raines C."/>
            <person name="Rensing S.A."/>
            <person name="Riano-Pachon D.M."/>
            <person name="Richier S."/>
            <person name="Rokitta S."/>
            <person name="Shiraiwa Y."/>
            <person name="Soanes D.M."/>
            <person name="van der Giezen M."/>
            <person name="Wahlund T.M."/>
            <person name="Williams B."/>
            <person name="Wilson W."/>
            <person name="Wolfe G."/>
            <person name="Wurch L.L."/>
        </authorList>
    </citation>
    <scope>NUCLEOTIDE SEQUENCE</scope>
</reference>
<dbReference type="InterPro" id="IPR037197">
    <property type="entry name" value="WWE_dom_sf"/>
</dbReference>
<dbReference type="GO" id="GO:0031297">
    <property type="term" value="P:replication fork processing"/>
    <property type="evidence" value="ECO:0007669"/>
    <property type="project" value="TreeGrafter"/>
</dbReference>
<dbReference type="GO" id="GO:0004520">
    <property type="term" value="F:DNA endonuclease activity"/>
    <property type="evidence" value="ECO:0007669"/>
    <property type="project" value="TreeGrafter"/>
</dbReference>
<keyword evidence="5" id="KW-1185">Reference proteome</keyword>
<dbReference type="GO" id="GO:0005524">
    <property type="term" value="F:ATP binding"/>
    <property type="evidence" value="ECO:0007669"/>
    <property type="project" value="UniProtKB-KW"/>
</dbReference>
<dbReference type="RefSeq" id="XP_005779349.1">
    <property type="nucleotide sequence ID" value="XM_005779292.1"/>
</dbReference>
<dbReference type="PaxDb" id="2903-EOD26920"/>
<dbReference type="SUPFAM" id="SSF117839">
    <property type="entry name" value="WWE domain"/>
    <property type="match status" value="1"/>
</dbReference>
<sequence>MRPLKALCATHGVDHGLAGKRKDVLVDRLQKIRKVTVGECEALLPTAAANRPAGGAGKGAGRAKADATMRTRLEAYFASGGDELKCSACRRPLSRVQELRPPHGHGVFLNVSCGFFPQCKRTHKLREIYLLYKRLLSPRIVFEAVSLRGILGAERDAFSVSVDASNALGVALLDELVQRADLAPLAQRPDTADEASLVSGTCGRRGVLFLLSDYAAVHAAAVELLAASASELAAGWRGEDEALALAGERRLRECGVWWRLRSYQREGVRRSLQMGGTLLLCDEMGLGKTLTALATVVALDAWPCLAIVPAVTRRGWACEVERWLTGVLGPSDVHIVYDQFDALDPSRPIPKLVIISPKMADRTHQHRNLLARAWGSAILDEAGRRWQCCLLAANKYEYKARFFDGASSSAALKYPKQLPLLVHRFLMVRRTKRQVMDDLPHRLDEQVDLPLALGHAREAIRAFGAAPLPPDDLARAEGGDADDSAPDSLEAAGVKAKAHRLGLLKAVALSEPESWLHARLRTLATAAADARQRGERPRKLVVFAHHERVMDLLEKTIGERLADAATPASGGGDGESAPWHGVRIDGSHSGVAKNALLDAFRDNDSCLAALLSIKACGTGVDGLQHTADHAVFVELPETYALAHQAAARLHRSGQTQRVLLTWLLACGPPRRGRLLAGADAGDSGGDEASALLRECSSADARMWASLQRNAEEIDEASSSFACRSRRCAFGTAAARDDPSGNGLPPPPLAPPSAAELEALHFGVSPHTRYVHVFASSTSDVSMAAFPPHELALDGDSCATTRREVLRRAASAFLRSWEAQPAHCRPFAELPCTLASLPQQCEGLRQASLPASAVWIPAAVRECRTGTFEVRVHWQPFDPSCGSLLCANSACFRPLGGASLAERGRTPHPLPDPLPERARLEWRTEHESSLGLVCGGACLKAHQLARDPASVRRAHVKLSGSVFCQHCGVDLLALVAQLKGLPSEEARRALLLARLPHFARWPGKLDRAATEPSEGRLWEADHRREVRDGGGEAASEGAFDPLCVGCHQRKTNATTRGRGDDEAVRLRGFSFRGAAEGSEAGNRKGAASGALRKRRASVSPSGAAAGPAAASATAGEAGAVRGEPSAAGQPSAAGRPSAGSDSEATIADDSDATIADESDTTVAGSTSIGERGAAQADSDSEMSLLEEACSRAAPSPMPVPAPAVALEAPAVCWEVELSGRFQAYGSEQQFALETAHQRGDDVASISVRGTVYEVRLRGEQRQRGLGADAWRSRRVRRRVS</sequence>